<evidence type="ECO:0000313" key="3">
    <source>
        <dbReference type="EMBL" id="QGU28196.1"/>
    </source>
</evidence>
<name>A0A6I6DVS8_9MICO</name>
<dbReference type="CDD" id="cd00009">
    <property type="entry name" value="AAA"/>
    <property type="match status" value="1"/>
</dbReference>
<gene>
    <name evidence="3" type="ORF">D7D94_11295</name>
</gene>
<dbReference type="Pfam" id="PF07728">
    <property type="entry name" value="AAA_5"/>
    <property type="match status" value="1"/>
</dbReference>
<dbReference type="InterPro" id="IPR003593">
    <property type="entry name" value="AAA+_ATPase"/>
</dbReference>
<proteinExistence type="predicted"/>
<feature type="domain" description="AAA+ ATPase" evidence="2">
    <location>
        <begin position="511"/>
        <end position="680"/>
    </location>
</feature>
<sequence>MLASVTPPANGLAVSRSASARPTLRTTIRTLRCYRILIPRATRASLLIDSGLFPEEEVFVTSDAKVQRAARARATLEILADRAADGYLPISEIWDEAQRRVPLTEHEQEPVSKRRSRGESDWRWSSADLVAAGWLHKHPDGSGRWAITPEGQQALADLEGEELYAEATRRYALGRVELQSAIEAALPSVWVSSDSAQRKLLEAARVWVEQCLRGSGSIFAPGRAVWTETTIDALHHRWTTAEKIDGADFIENLTSQLAGADDDVKLLMAEIVALQVLPIATAMGHAKKTEKVQSVLRQMEHPVSIPNLFDEAFGGGAFNPGTGMMSRVNHAVTLIVNLAKAWVELTSDEQERVLTEPKAWRDFIWSLEGDNFPTQRYSLMYLVHPGFFGPIVSADHRNRIRDAFIGEIGGQPSDDADEDLRRIVIALQMKNGKPIDFYKLPLRERWQELAPPAAADESLAPKAETEEDELTPNIGVDPRGFAPGEVDYDALSEELTLDTKWLRRVVDALYRRGQIILYGPPGTGKTYVAKALTRAITQRSDAARRIQFHPSYTYEDFFAGYRPREKNGQLVFELTKGPLRRIADDARKDPDVAHVLLIDEINRANLSKVFGELYYLLEYRDEPIDLLYAGSGDDGGDTFALPPNVLIIGTMNTADRSIALLDSAMRRRFAFFELHPDVPPVARIVERWAEQHPQDLPLAKLFAELNSRIREREDRIGPSHLLRRENLTEEDLAAIWAENLMPLLEERHLGTSVDVASAFSLRTVLSAVRNMPDDTSEFRSESADSQSSS</sequence>
<dbReference type="AlphaFoldDB" id="A0A6I6DVS8"/>
<dbReference type="SUPFAM" id="SSF52540">
    <property type="entry name" value="P-loop containing nucleoside triphosphate hydrolases"/>
    <property type="match status" value="1"/>
</dbReference>
<dbReference type="KEGG" id="moj:D7D94_11295"/>
<evidence type="ECO:0000313" key="4">
    <source>
        <dbReference type="Proteomes" id="UP000422989"/>
    </source>
</evidence>
<feature type="region of interest" description="Disordered" evidence="1">
    <location>
        <begin position="452"/>
        <end position="477"/>
    </location>
</feature>
<evidence type="ECO:0000256" key="1">
    <source>
        <dbReference type="SAM" id="MobiDB-lite"/>
    </source>
</evidence>
<dbReference type="OrthoDB" id="9781481at2"/>
<dbReference type="PANTHER" id="PTHR37291">
    <property type="entry name" value="5-METHYLCYTOSINE-SPECIFIC RESTRICTION ENZYME B"/>
    <property type="match status" value="1"/>
</dbReference>
<dbReference type="GO" id="GO:0016887">
    <property type="term" value="F:ATP hydrolysis activity"/>
    <property type="evidence" value="ECO:0007669"/>
    <property type="project" value="InterPro"/>
</dbReference>
<reference evidence="3 4" key="1">
    <citation type="submission" date="2018-09" db="EMBL/GenBank/DDBJ databases">
        <title>Whole genome sequencing of Microbacterium oryzae strain MB-10T.</title>
        <authorList>
            <person name="Das S.K."/>
        </authorList>
    </citation>
    <scope>NUCLEOTIDE SEQUENCE [LARGE SCALE GENOMIC DNA]</scope>
    <source>
        <strain evidence="3 4">MB-10</strain>
    </source>
</reference>
<evidence type="ECO:0000259" key="2">
    <source>
        <dbReference type="SMART" id="SM00382"/>
    </source>
</evidence>
<keyword evidence="4" id="KW-1185">Reference proteome</keyword>
<dbReference type="InterPro" id="IPR027417">
    <property type="entry name" value="P-loop_NTPase"/>
</dbReference>
<dbReference type="SMART" id="SM00382">
    <property type="entry name" value="AAA"/>
    <property type="match status" value="1"/>
</dbReference>
<dbReference type="Gene3D" id="3.40.50.300">
    <property type="entry name" value="P-loop containing nucleotide triphosphate hydrolases"/>
    <property type="match status" value="1"/>
</dbReference>
<organism evidence="3 4">
    <name type="scientific">Microbacterium oryzae</name>
    <dbReference type="NCBI Taxonomy" id="743009"/>
    <lineage>
        <taxon>Bacteria</taxon>
        <taxon>Bacillati</taxon>
        <taxon>Actinomycetota</taxon>
        <taxon>Actinomycetes</taxon>
        <taxon>Micrococcales</taxon>
        <taxon>Microbacteriaceae</taxon>
        <taxon>Microbacterium</taxon>
    </lineage>
</organism>
<dbReference type="InterPro" id="IPR011704">
    <property type="entry name" value="ATPase_dyneun-rel_AAA"/>
</dbReference>
<dbReference type="Proteomes" id="UP000422989">
    <property type="component" value="Chromosome"/>
</dbReference>
<accession>A0A6I6DVS8</accession>
<dbReference type="GO" id="GO:0005524">
    <property type="term" value="F:ATP binding"/>
    <property type="evidence" value="ECO:0007669"/>
    <property type="project" value="InterPro"/>
</dbReference>
<protein>
    <submittedName>
        <fullName evidence="3">AAA family ATPase</fullName>
    </submittedName>
</protein>
<dbReference type="PANTHER" id="PTHR37291:SF1">
    <property type="entry name" value="TYPE IV METHYL-DIRECTED RESTRICTION ENZYME ECOKMCRB SUBUNIT"/>
    <property type="match status" value="1"/>
</dbReference>
<dbReference type="EMBL" id="CP032550">
    <property type="protein sequence ID" value="QGU28196.1"/>
    <property type="molecule type" value="Genomic_DNA"/>
</dbReference>
<dbReference type="REBASE" id="369152">
    <property type="entry name" value="MorMB10McrBCP"/>
</dbReference>
<dbReference type="InterPro" id="IPR052934">
    <property type="entry name" value="Methyl-DNA_Rec/Restrict_Enz"/>
</dbReference>